<keyword evidence="11" id="KW-0539">Nucleus</keyword>
<dbReference type="SUPFAM" id="SSF56219">
    <property type="entry name" value="DNase I-like"/>
    <property type="match status" value="1"/>
</dbReference>
<dbReference type="GO" id="GO:0006302">
    <property type="term" value="P:double-strand break repair"/>
    <property type="evidence" value="ECO:0007669"/>
    <property type="project" value="TreeGrafter"/>
</dbReference>
<protein>
    <recommendedName>
        <fullName evidence="4">Tyrosyl-DNA phosphodiesterase 2</fullName>
    </recommendedName>
    <alternativeName>
        <fullName evidence="12">5'-tyrosyl-DNA phosphodiesterase</fullName>
    </alternativeName>
</protein>
<dbReference type="GO" id="GO:0016605">
    <property type="term" value="C:PML body"/>
    <property type="evidence" value="ECO:0007669"/>
    <property type="project" value="UniProtKB-SubCell"/>
</dbReference>
<dbReference type="InterPro" id="IPR036691">
    <property type="entry name" value="Endo/exonu/phosph_ase_sf"/>
</dbReference>
<sequence length="313" mass="35218">MEEGNVREETPENTISTKMDEENAAGQSSNDAGAAACSSASVENTEKPAEQDDHKLSFVTWNVDGLDGAQQPRRAVALCKYLIKHSPDVVFLQELIPPYALFVNKCLSADYTIIEGAKEGYFTMILLKKARITVQKSGVVEYPATRMSRNLLVARVLFKGRKFCLMTSHFESGKYGAAERKRQLRLVMRRISKAREDVTVLFGGDTNLRDAEVAEVGLPSGVCDVWEQLGEPEHCRYTWDTEVNTNRVMQVPNRFRFDRVYLRPATADGVPQLEPDSMALLGLEKLKCGRFISDHWGIYCTFSADWTCRENTN</sequence>
<feature type="region of interest" description="Disordered" evidence="13">
    <location>
        <begin position="1"/>
        <end position="53"/>
    </location>
</feature>
<dbReference type="GO" id="GO:0003697">
    <property type="term" value="F:single-stranded DNA binding"/>
    <property type="evidence" value="ECO:0007669"/>
    <property type="project" value="TreeGrafter"/>
</dbReference>
<dbReference type="InterPro" id="IPR005135">
    <property type="entry name" value="Endo/exonuclease/phosphatase"/>
</dbReference>
<keyword evidence="6" id="KW-0479">Metal-binding</keyword>
<dbReference type="Proteomes" id="UP001187415">
    <property type="component" value="Unassembled WGS sequence"/>
</dbReference>
<evidence type="ECO:0000256" key="13">
    <source>
        <dbReference type="SAM" id="MobiDB-lite"/>
    </source>
</evidence>
<dbReference type="PANTHER" id="PTHR15822">
    <property type="entry name" value="TRAF AND TNF RECEPTOR-ASSOCIATED PROTEIN"/>
    <property type="match status" value="1"/>
</dbReference>
<evidence type="ECO:0000256" key="6">
    <source>
        <dbReference type="ARBA" id="ARBA00022723"/>
    </source>
</evidence>
<evidence type="ECO:0000256" key="12">
    <source>
        <dbReference type="ARBA" id="ARBA00031304"/>
    </source>
</evidence>
<comment type="caution">
    <text evidence="15">The sequence shown here is derived from an EMBL/GenBank/DDBJ whole genome shotgun (WGS) entry which is preliminary data.</text>
</comment>
<feature type="domain" description="Endonuclease/exonuclease/phosphatase" evidence="14">
    <location>
        <begin position="59"/>
        <end position="295"/>
    </location>
</feature>
<keyword evidence="5" id="KW-0540">Nuclease</keyword>
<dbReference type="InterPro" id="IPR051547">
    <property type="entry name" value="TDP2-like"/>
</dbReference>
<evidence type="ECO:0000256" key="2">
    <source>
        <dbReference type="ARBA" id="ARBA00001946"/>
    </source>
</evidence>
<dbReference type="EMBL" id="JAUPFM010000003">
    <property type="protein sequence ID" value="KAK2857185.1"/>
    <property type="molecule type" value="Genomic_DNA"/>
</dbReference>
<dbReference type="Pfam" id="PF03372">
    <property type="entry name" value="Exo_endo_phos"/>
    <property type="match status" value="1"/>
</dbReference>
<gene>
    <name evidence="15" type="ORF">Q5P01_005920</name>
</gene>
<dbReference type="PANTHER" id="PTHR15822:SF4">
    <property type="entry name" value="TYROSYL-DNA PHOSPHODIESTERASE 2"/>
    <property type="match status" value="1"/>
</dbReference>
<evidence type="ECO:0000256" key="3">
    <source>
        <dbReference type="ARBA" id="ARBA00004322"/>
    </source>
</evidence>
<reference evidence="15" key="1">
    <citation type="submission" date="2023-07" db="EMBL/GenBank/DDBJ databases">
        <title>Chromosome-level Genome Assembly of Striped Snakehead (Channa striata).</title>
        <authorList>
            <person name="Liu H."/>
        </authorList>
    </citation>
    <scope>NUCLEOTIDE SEQUENCE</scope>
    <source>
        <strain evidence="15">Gz</strain>
        <tissue evidence="15">Muscle</tissue>
    </source>
</reference>
<evidence type="ECO:0000256" key="4">
    <source>
        <dbReference type="ARBA" id="ARBA00017870"/>
    </source>
</evidence>
<keyword evidence="8" id="KW-0378">Hydrolase</keyword>
<evidence type="ECO:0000256" key="9">
    <source>
        <dbReference type="ARBA" id="ARBA00022842"/>
    </source>
</evidence>
<accession>A0AA88T1P3</accession>
<keyword evidence="7" id="KW-0227">DNA damage</keyword>
<evidence type="ECO:0000256" key="11">
    <source>
        <dbReference type="ARBA" id="ARBA00023242"/>
    </source>
</evidence>
<dbReference type="GO" id="GO:0005737">
    <property type="term" value="C:cytoplasm"/>
    <property type="evidence" value="ECO:0007669"/>
    <property type="project" value="TreeGrafter"/>
</dbReference>
<dbReference type="GO" id="GO:0046872">
    <property type="term" value="F:metal ion binding"/>
    <property type="evidence" value="ECO:0007669"/>
    <property type="project" value="UniProtKB-KW"/>
</dbReference>
<proteinExistence type="predicted"/>
<dbReference type="GO" id="GO:0070260">
    <property type="term" value="F:5'-tyrosyl-DNA phosphodiesterase activity"/>
    <property type="evidence" value="ECO:0007669"/>
    <property type="project" value="TreeGrafter"/>
</dbReference>
<organism evidence="15 16">
    <name type="scientific">Channa striata</name>
    <name type="common">Snakehead murrel</name>
    <name type="synonym">Ophicephalus striatus</name>
    <dbReference type="NCBI Taxonomy" id="64152"/>
    <lineage>
        <taxon>Eukaryota</taxon>
        <taxon>Metazoa</taxon>
        <taxon>Chordata</taxon>
        <taxon>Craniata</taxon>
        <taxon>Vertebrata</taxon>
        <taxon>Euteleostomi</taxon>
        <taxon>Actinopterygii</taxon>
        <taxon>Neopterygii</taxon>
        <taxon>Teleostei</taxon>
        <taxon>Neoteleostei</taxon>
        <taxon>Acanthomorphata</taxon>
        <taxon>Anabantaria</taxon>
        <taxon>Anabantiformes</taxon>
        <taxon>Channoidei</taxon>
        <taxon>Channidae</taxon>
        <taxon>Channa</taxon>
    </lineage>
</organism>
<evidence type="ECO:0000256" key="1">
    <source>
        <dbReference type="ARBA" id="ARBA00001936"/>
    </source>
</evidence>
<dbReference type="FunFam" id="3.60.10.10:FF:000024">
    <property type="entry name" value="Tyrosyl-DNA phosphodiesterase 2"/>
    <property type="match status" value="1"/>
</dbReference>
<feature type="compositionally biased region" description="Basic and acidic residues" evidence="13">
    <location>
        <begin position="44"/>
        <end position="53"/>
    </location>
</feature>
<evidence type="ECO:0000313" key="15">
    <source>
        <dbReference type="EMBL" id="KAK2857185.1"/>
    </source>
</evidence>
<keyword evidence="10" id="KW-0234">DNA repair</keyword>
<comment type="cofactor">
    <cofactor evidence="2">
        <name>Mg(2+)</name>
        <dbReference type="ChEBI" id="CHEBI:18420"/>
    </cofactor>
</comment>
<evidence type="ECO:0000313" key="16">
    <source>
        <dbReference type="Proteomes" id="UP001187415"/>
    </source>
</evidence>
<dbReference type="AlphaFoldDB" id="A0AA88T1P3"/>
<dbReference type="GO" id="GO:0004518">
    <property type="term" value="F:nuclease activity"/>
    <property type="evidence" value="ECO:0007669"/>
    <property type="project" value="UniProtKB-KW"/>
</dbReference>
<evidence type="ECO:0000256" key="10">
    <source>
        <dbReference type="ARBA" id="ARBA00023204"/>
    </source>
</evidence>
<comment type="subcellular location">
    <subcellularLocation>
        <location evidence="3">Nucleus</location>
        <location evidence="3">PML body</location>
    </subcellularLocation>
</comment>
<evidence type="ECO:0000256" key="5">
    <source>
        <dbReference type="ARBA" id="ARBA00022722"/>
    </source>
</evidence>
<dbReference type="CDD" id="cd09080">
    <property type="entry name" value="TDP2"/>
    <property type="match status" value="1"/>
</dbReference>
<feature type="compositionally biased region" description="Basic and acidic residues" evidence="13">
    <location>
        <begin position="1"/>
        <end position="10"/>
    </location>
</feature>
<comment type="cofactor">
    <cofactor evidence="1">
        <name>Mn(2+)</name>
        <dbReference type="ChEBI" id="CHEBI:29035"/>
    </cofactor>
</comment>
<dbReference type="Gene3D" id="3.60.10.10">
    <property type="entry name" value="Endonuclease/exonuclease/phosphatase"/>
    <property type="match status" value="1"/>
</dbReference>
<keyword evidence="9" id="KW-0460">Magnesium</keyword>
<evidence type="ECO:0000256" key="7">
    <source>
        <dbReference type="ARBA" id="ARBA00022763"/>
    </source>
</evidence>
<name>A0AA88T1P3_CHASR</name>
<keyword evidence="16" id="KW-1185">Reference proteome</keyword>
<evidence type="ECO:0000256" key="8">
    <source>
        <dbReference type="ARBA" id="ARBA00022801"/>
    </source>
</evidence>
<evidence type="ECO:0000259" key="14">
    <source>
        <dbReference type="Pfam" id="PF03372"/>
    </source>
</evidence>